<dbReference type="GO" id="GO:0005886">
    <property type="term" value="C:plasma membrane"/>
    <property type="evidence" value="ECO:0007669"/>
    <property type="project" value="TreeGrafter"/>
</dbReference>
<evidence type="ECO:0000313" key="11">
    <source>
        <dbReference type="EMBL" id="RWS02756.1"/>
    </source>
</evidence>
<keyword evidence="4 8" id="KW-0812">Transmembrane</keyword>
<dbReference type="STRING" id="1965070.A0A3S3NN95"/>
<feature type="transmembrane region" description="Helical" evidence="8">
    <location>
        <begin position="164"/>
        <end position="186"/>
    </location>
</feature>
<keyword evidence="7" id="KW-0924">Ammonia transport</keyword>
<feature type="transmembrane region" description="Helical" evidence="8">
    <location>
        <begin position="98"/>
        <end position="119"/>
    </location>
</feature>
<protein>
    <submittedName>
        <fullName evidence="12">Putative ammonium transporter 3-like protein</fullName>
    </submittedName>
</protein>
<reference evidence="12" key="2">
    <citation type="submission" date="2018-11" db="EMBL/GenBank/DDBJ databases">
        <title>Trombidioid mite genomics.</title>
        <authorList>
            <person name="Dong X."/>
        </authorList>
    </citation>
    <scope>NUCLEOTIDE SEQUENCE</scope>
    <source>
        <strain evidence="12">UoL-WK</strain>
    </source>
</reference>
<dbReference type="FunFam" id="1.10.3430.10:FF:000008">
    <property type="entry name" value="Ammonium transporter"/>
    <property type="match status" value="1"/>
</dbReference>
<dbReference type="EMBL" id="NCKU01008014">
    <property type="protein sequence ID" value="RWS02207.1"/>
    <property type="molecule type" value="Genomic_DNA"/>
</dbReference>
<sequence length="441" mass="48181">MAKKLSDEELEVNRENDICWILTSSFLTFTMQGGYALLESGVVSRKNEVNILFKNAINIVCGGLSFWIFGFALSFGSPSNQYFGYGDFLIDAPESIMGLKYAELMFHLAYSTTCTSIVSSSISERCKFTSFCVFCFLNTFVYSLPARWMLRKGGLLQNLGAVDIGASGTVHLVGGCTSLMAAIFLGPRIGRFEHGLKRIPMGNGTNALLGLFMLWWGWLGFSAGSSFGIYGEKWKYSSRASVTTIMATMGAGILGLTACWIFRKGIQDVRVLLDSILASLVAISGGAPVFHPLSSVIIGMTAAAVVLISIAIIDWFHIDDPLNSFAVHGIGGICGMIAIGLVAEKDENLEYTRGLEGFLISGRYDLLISQLIACVILMFWSICISSLLLFLIKITIGLRVTAEEELLGADFTDHALVHNGNEEIIHLISRKINVSKWLQKM</sequence>
<accession>A0A3S3NN95</accession>
<feature type="transmembrane region" description="Helical" evidence="8">
    <location>
        <begin position="126"/>
        <end position="144"/>
    </location>
</feature>
<dbReference type="InterPro" id="IPR029020">
    <property type="entry name" value="Ammonium/urea_transptr"/>
</dbReference>
<feature type="transmembrane region" description="Helical" evidence="8">
    <location>
        <begin position="367"/>
        <end position="392"/>
    </location>
</feature>
<comment type="subcellular location">
    <subcellularLocation>
        <location evidence="1">Membrane</location>
        <topology evidence="1">Multi-pass membrane protein</topology>
    </subcellularLocation>
</comment>
<gene>
    <name evidence="12" type="ORF">B4U79_05714</name>
    <name evidence="10" type="ORF">B4U79_09874</name>
    <name evidence="11" type="ORF">B4U79_12490</name>
</gene>
<dbReference type="InterPro" id="IPR024041">
    <property type="entry name" value="NH4_transpt_AmtB-like_dom"/>
</dbReference>
<name>A0A3S3NN95_9ACAR</name>
<feature type="transmembrane region" description="Helical" evidence="8">
    <location>
        <begin position="325"/>
        <end position="343"/>
    </location>
</feature>
<comment type="similarity">
    <text evidence="2">Belongs to the ammonia transporter channel (TC 1.A.11.2) family.</text>
</comment>
<evidence type="ECO:0000256" key="8">
    <source>
        <dbReference type="SAM" id="Phobius"/>
    </source>
</evidence>
<evidence type="ECO:0000313" key="12">
    <source>
        <dbReference type="EMBL" id="RWS02843.1"/>
    </source>
</evidence>
<feature type="transmembrane region" description="Helical" evidence="8">
    <location>
        <begin position="296"/>
        <end position="318"/>
    </location>
</feature>
<dbReference type="PANTHER" id="PTHR11730:SF58">
    <property type="entry name" value="AMMONIUM TRANSPORTER"/>
    <property type="match status" value="1"/>
</dbReference>
<evidence type="ECO:0000313" key="10">
    <source>
        <dbReference type="EMBL" id="RWS02207.1"/>
    </source>
</evidence>
<evidence type="ECO:0000256" key="7">
    <source>
        <dbReference type="ARBA" id="ARBA00023177"/>
    </source>
</evidence>
<feature type="transmembrane region" description="Helical" evidence="8">
    <location>
        <begin position="59"/>
        <end position="78"/>
    </location>
</feature>
<evidence type="ECO:0000259" key="9">
    <source>
        <dbReference type="Pfam" id="PF00909"/>
    </source>
</evidence>
<evidence type="ECO:0000313" key="13">
    <source>
        <dbReference type="Proteomes" id="UP000285301"/>
    </source>
</evidence>
<evidence type="ECO:0000256" key="2">
    <source>
        <dbReference type="ARBA" id="ARBA00005887"/>
    </source>
</evidence>
<evidence type="ECO:0000256" key="1">
    <source>
        <dbReference type="ARBA" id="ARBA00004141"/>
    </source>
</evidence>
<dbReference type="Proteomes" id="UP000285301">
    <property type="component" value="Unassembled WGS sequence"/>
</dbReference>
<keyword evidence="3" id="KW-0813">Transport</keyword>
<dbReference type="PANTHER" id="PTHR11730">
    <property type="entry name" value="AMMONIUM TRANSPORTER"/>
    <property type="match status" value="1"/>
</dbReference>
<keyword evidence="6 8" id="KW-0472">Membrane</keyword>
<dbReference type="EMBL" id="NCKU01007275">
    <property type="protein sequence ID" value="RWS02756.1"/>
    <property type="molecule type" value="Genomic_DNA"/>
</dbReference>
<dbReference type="GO" id="GO:0097272">
    <property type="term" value="P:ammonium homeostasis"/>
    <property type="evidence" value="ECO:0007669"/>
    <property type="project" value="TreeGrafter"/>
</dbReference>
<dbReference type="GO" id="GO:0008519">
    <property type="term" value="F:ammonium channel activity"/>
    <property type="evidence" value="ECO:0007669"/>
    <property type="project" value="InterPro"/>
</dbReference>
<evidence type="ECO:0000256" key="5">
    <source>
        <dbReference type="ARBA" id="ARBA00022989"/>
    </source>
</evidence>
<dbReference type="AlphaFoldDB" id="A0A3S3NN95"/>
<keyword evidence="13" id="KW-1185">Reference proteome</keyword>
<organism evidence="12 13">
    <name type="scientific">Dinothrombium tinctorium</name>
    <dbReference type="NCBI Taxonomy" id="1965070"/>
    <lineage>
        <taxon>Eukaryota</taxon>
        <taxon>Metazoa</taxon>
        <taxon>Ecdysozoa</taxon>
        <taxon>Arthropoda</taxon>
        <taxon>Chelicerata</taxon>
        <taxon>Arachnida</taxon>
        <taxon>Acari</taxon>
        <taxon>Acariformes</taxon>
        <taxon>Trombidiformes</taxon>
        <taxon>Prostigmata</taxon>
        <taxon>Anystina</taxon>
        <taxon>Parasitengona</taxon>
        <taxon>Trombidioidea</taxon>
        <taxon>Trombidiidae</taxon>
        <taxon>Dinothrombium</taxon>
    </lineage>
</organism>
<dbReference type="OrthoDB" id="534912at2759"/>
<evidence type="ECO:0000256" key="6">
    <source>
        <dbReference type="ARBA" id="ARBA00023136"/>
    </source>
</evidence>
<evidence type="ECO:0000256" key="3">
    <source>
        <dbReference type="ARBA" id="ARBA00022448"/>
    </source>
</evidence>
<dbReference type="EMBL" id="NCKU01007171">
    <property type="protein sequence ID" value="RWS02843.1"/>
    <property type="molecule type" value="Genomic_DNA"/>
</dbReference>
<dbReference type="SUPFAM" id="SSF111352">
    <property type="entry name" value="Ammonium transporter"/>
    <property type="match status" value="1"/>
</dbReference>
<comment type="caution">
    <text evidence="12">The sequence shown here is derived from an EMBL/GenBank/DDBJ whole genome shotgun (WGS) entry which is preliminary data.</text>
</comment>
<reference evidence="12 13" key="1">
    <citation type="journal article" date="2018" name="Gigascience">
        <title>Genomes of trombidid mites reveal novel predicted allergens and laterally-transferred genes associated with secondary metabolism.</title>
        <authorList>
            <person name="Dong X."/>
            <person name="Chaisiri K."/>
            <person name="Xia D."/>
            <person name="Armstrong S.D."/>
            <person name="Fang Y."/>
            <person name="Donnelly M.J."/>
            <person name="Kadowaki T."/>
            <person name="McGarry J.W."/>
            <person name="Darby A.C."/>
            <person name="Makepeace B.L."/>
        </authorList>
    </citation>
    <scope>NUCLEOTIDE SEQUENCE [LARGE SCALE GENOMIC DNA]</scope>
    <source>
        <strain evidence="12">UoL-WK</strain>
    </source>
</reference>
<keyword evidence="5 8" id="KW-1133">Transmembrane helix</keyword>
<feature type="transmembrane region" description="Helical" evidence="8">
    <location>
        <begin position="20"/>
        <end position="38"/>
    </location>
</feature>
<feature type="transmembrane region" description="Helical" evidence="8">
    <location>
        <begin position="271"/>
        <end position="290"/>
    </location>
</feature>
<dbReference type="Gene3D" id="1.10.3430.10">
    <property type="entry name" value="Ammonium transporter AmtB like domains"/>
    <property type="match status" value="1"/>
</dbReference>
<proteinExistence type="inferred from homology"/>
<feature type="domain" description="Ammonium transporter AmtB-like" evidence="9">
    <location>
        <begin position="20"/>
        <end position="415"/>
    </location>
</feature>
<feature type="transmembrane region" description="Helical" evidence="8">
    <location>
        <begin position="207"/>
        <end position="230"/>
    </location>
</feature>
<feature type="transmembrane region" description="Helical" evidence="8">
    <location>
        <begin position="242"/>
        <end position="262"/>
    </location>
</feature>
<dbReference type="Pfam" id="PF00909">
    <property type="entry name" value="Ammonium_transp"/>
    <property type="match status" value="1"/>
</dbReference>
<evidence type="ECO:0000256" key="4">
    <source>
        <dbReference type="ARBA" id="ARBA00022692"/>
    </source>
</evidence>